<dbReference type="AlphaFoldDB" id="A0A4Y7RQR0"/>
<evidence type="ECO:0000313" key="2">
    <source>
        <dbReference type="Proteomes" id="UP000297597"/>
    </source>
</evidence>
<organism evidence="1 2">
    <name type="scientific">Pelotomaculum propionicicum</name>
    <dbReference type="NCBI Taxonomy" id="258475"/>
    <lineage>
        <taxon>Bacteria</taxon>
        <taxon>Bacillati</taxon>
        <taxon>Bacillota</taxon>
        <taxon>Clostridia</taxon>
        <taxon>Eubacteriales</taxon>
        <taxon>Desulfotomaculaceae</taxon>
        <taxon>Pelotomaculum</taxon>
    </lineage>
</organism>
<evidence type="ECO:0000313" key="1">
    <source>
        <dbReference type="EMBL" id="TEB10597.1"/>
    </source>
</evidence>
<evidence type="ECO:0008006" key="3">
    <source>
        <dbReference type="Google" id="ProtNLM"/>
    </source>
</evidence>
<dbReference type="EMBL" id="QFFZ01000024">
    <property type="protein sequence ID" value="TEB10597.1"/>
    <property type="molecule type" value="Genomic_DNA"/>
</dbReference>
<sequence length="181" mass="20099">MSLLDNIKSLLGGNINVHQEFINKFIGETLAENKVVKEIVLTVGEGCLDARVGLVVGESTPIDVKLELSLGKYEFNRTNRYVELIPLSPVIISVYGVNIRTRLAADLDDAEARRLGAPEGLISMFSYLTINEDKLVLDFNKIPGFSQALQNKLGFVLNNLEITKLELQPETIVIHPSVKFF</sequence>
<protein>
    <recommendedName>
        <fullName evidence="3">DUF2993 domain-containing protein</fullName>
    </recommendedName>
</protein>
<dbReference type="OrthoDB" id="9843000at2"/>
<keyword evidence="2" id="KW-1185">Reference proteome</keyword>
<dbReference type="Proteomes" id="UP000297597">
    <property type="component" value="Unassembled WGS sequence"/>
</dbReference>
<comment type="caution">
    <text evidence="1">The sequence shown here is derived from an EMBL/GenBank/DDBJ whole genome shotgun (WGS) entry which is preliminary data.</text>
</comment>
<reference evidence="1 2" key="1">
    <citation type="journal article" date="2018" name="Environ. Microbiol.">
        <title>Novel energy conservation strategies and behaviour of Pelotomaculum schinkii driving syntrophic propionate catabolism.</title>
        <authorList>
            <person name="Hidalgo-Ahumada C.A.P."/>
            <person name="Nobu M.K."/>
            <person name="Narihiro T."/>
            <person name="Tamaki H."/>
            <person name="Liu W.T."/>
            <person name="Kamagata Y."/>
            <person name="Stams A.J.M."/>
            <person name="Imachi H."/>
            <person name="Sousa D.Z."/>
        </authorList>
    </citation>
    <scope>NUCLEOTIDE SEQUENCE [LARGE SCALE GENOMIC DNA]</scope>
    <source>
        <strain evidence="1 2">MGP</strain>
    </source>
</reference>
<proteinExistence type="predicted"/>
<accession>A0A4Y7RQR0</accession>
<gene>
    <name evidence="1" type="ORF">Pmgp_02287</name>
</gene>
<dbReference type="RefSeq" id="WP_134214110.1">
    <property type="nucleotide sequence ID" value="NZ_QFFZ01000024.1"/>
</dbReference>
<name>A0A4Y7RQR0_9FIRM</name>